<proteinExistence type="predicted"/>
<feature type="domain" description="C2H2-type" evidence="1">
    <location>
        <begin position="108"/>
        <end position="128"/>
    </location>
</feature>
<dbReference type="PROSITE" id="PS00028">
    <property type="entry name" value="ZINC_FINGER_C2H2_1"/>
    <property type="match status" value="1"/>
</dbReference>
<dbReference type="InterPro" id="IPR013087">
    <property type="entry name" value="Znf_C2H2_type"/>
</dbReference>
<dbReference type="AlphaFoldDB" id="A0A4P9VWC2"/>
<dbReference type="EMBL" id="ML000621">
    <property type="protein sequence ID" value="RKO83991.1"/>
    <property type="molecule type" value="Genomic_DNA"/>
</dbReference>
<keyword evidence="3" id="KW-1185">Reference proteome</keyword>
<gene>
    <name evidence="2" type="ORF">BDK51DRAFT_31293</name>
</gene>
<sequence>MLGGDSDQQLPAPNLFSIASPTFAHVHSAPSSDAHPVRCFWQDCDQSHATEEAAFAHLIRDHCHPGKQICLWRPHPGRPCCSQKLRNAGNFADHVVTHFTLALRPLKCERCSARLRNRQDAKRHEGKHKVMVGSGCELREGG</sequence>
<accession>A0A4P9VWC2</accession>
<dbReference type="Proteomes" id="UP000269721">
    <property type="component" value="Unassembled WGS sequence"/>
</dbReference>
<name>A0A4P9VWC2_9FUNG</name>
<feature type="non-terminal residue" evidence="2">
    <location>
        <position position="142"/>
    </location>
</feature>
<evidence type="ECO:0000313" key="2">
    <source>
        <dbReference type="EMBL" id="RKO83991.1"/>
    </source>
</evidence>
<protein>
    <recommendedName>
        <fullName evidence="1">C2H2-type domain-containing protein</fullName>
    </recommendedName>
</protein>
<dbReference type="OrthoDB" id="2119767at2759"/>
<evidence type="ECO:0000313" key="3">
    <source>
        <dbReference type="Proteomes" id="UP000269721"/>
    </source>
</evidence>
<evidence type="ECO:0000259" key="1">
    <source>
        <dbReference type="PROSITE" id="PS00028"/>
    </source>
</evidence>
<organism evidence="2 3">
    <name type="scientific">Blyttiomyces helicus</name>
    <dbReference type="NCBI Taxonomy" id="388810"/>
    <lineage>
        <taxon>Eukaryota</taxon>
        <taxon>Fungi</taxon>
        <taxon>Fungi incertae sedis</taxon>
        <taxon>Chytridiomycota</taxon>
        <taxon>Chytridiomycota incertae sedis</taxon>
        <taxon>Chytridiomycetes</taxon>
        <taxon>Chytridiomycetes incertae sedis</taxon>
        <taxon>Blyttiomyces</taxon>
    </lineage>
</organism>
<dbReference type="SMART" id="SM00355">
    <property type="entry name" value="ZnF_C2H2"/>
    <property type="match status" value="2"/>
</dbReference>
<reference evidence="3" key="1">
    <citation type="journal article" date="2018" name="Nat. Microbiol.">
        <title>Leveraging single-cell genomics to expand the fungal tree of life.</title>
        <authorList>
            <person name="Ahrendt S.R."/>
            <person name="Quandt C.A."/>
            <person name="Ciobanu D."/>
            <person name="Clum A."/>
            <person name="Salamov A."/>
            <person name="Andreopoulos B."/>
            <person name="Cheng J.F."/>
            <person name="Woyke T."/>
            <person name="Pelin A."/>
            <person name="Henrissat B."/>
            <person name="Reynolds N.K."/>
            <person name="Benny G.L."/>
            <person name="Smith M.E."/>
            <person name="James T.Y."/>
            <person name="Grigoriev I.V."/>
        </authorList>
    </citation>
    <scope>NUCLEOTIDE SEQUENCE [LARGE SCALE GENOMIC DNA]</scope>
</reference>